<name>A0A5A7PUV9_STRAF</name>
<feature type="compositionally biased region" description="Basic and acidic residues" evidence="1">
    <location>
        <begin position="12"/>
        <end position="24"/>
    </location>
</feature>
<evidence type="ECO:0000313" key="2">
    <source>
        <dbReference type="EMBL" id="GER36653.1"/>
    </source>
</evidence>
<feature type="compositionally biased region" description="Pro residues" evidence="1">
    <location>
        <begin position="32"/>
        <end position="51"/>
    </location>
</feature>
<dbReference type="Proteomes" id="UP000325081">
    <property type="component" value="Unassembled WGS sequence"/>
</dbReference>
<dbReference type="EMBL" id="BKCP01005184">
    <property type="protein sequence ID" value="GER36653.1"/>
    <property type="molecule type" value="Genomic_DNA"/>
</dbReference>
<feature type="compositionally biased region" description="Polar residues" evidence="1">
    <location>
        <begin position="57"/>
        <end position="101"/>
    </location>
</feature>
<gene>
    <name evidence="2" type="ORF">STAS_13004</name>
</gene>
<organism evidence="2 3">
    <name type="scientific">Striga asiatica</name>
    <name type="common">Asiatic witchweed</name>
    <name type="synonym">Buchnera asiatica</name>
    <dbReference type="NCBI Taxonomy" id="4170"/>
    <lineage>
        <taxon>Eukaryota</taxon>
        <taxon>Viridiplantae</taxon>
        <taxon>Streptophyta</taxon>
        <taxon>Embryophyta</taxon>
        <taxon>Tracheophyta</taxon>
        <taxon>Spermatophyta</taxon>
        <taxon>Magnoliopsida</taxon>
        <taxon>eudicotyledons</taxon>
        <taxon>Gunneridae</taxon>
        <taxon>Pentapetalae</taxon>
        <taxon>asterids</taxon>
        <taxon>lamiids</taxon>
        <taxon>Lamiales</taxon>
        <taxon>Orobanchaceae</taxon>
        <taxon>Buchnereae</taxon>
        <taxon>Striga</taxon>
    </lineage>
</organism>
<proteinExistence type="predicted"/>
<accession>A0A5A7PUV9</accession>
<evidence type="ECO:0000313" key="3">
    <source>
        <dbReference type="Proteomes" id="UP000325081"/>
    </source>
</evidence>
<protein>
    <submittedName>
        <fullName evidence="2">NAD(P)-linked oxidoreductase superfamily protein</fullName>
    </submittedName>
</protein>
<keyword evidence="3" id="KW-1185">Reference proteome</keyword>
<reference evidence="3" key="1">
    <citation type="journal article" date="2019" name="Curr. Biol.">
        <title>Genome Sequence of Striga asiatica Provides Insight into the Evolution of Plant Parasitism.</title>
        <authorList>
            <person name="Yoshida S."/>
            <person name="Kim S."/>
            <person name="Wafula E.K."/>
            <person name="Tanskanen J."/>
            <person name="Kim Y.M."/>
            <person name="Honaas L."/>
            <person name="Yang Z."/>
            <person name="Spallek T."/>
            <person name="Conn C.E."/>
            <person name="Ichihashi Y."/>
            <person name="Cheong K."/>
            <person name="Cui S."/>
            <person name="Der J.P."/>
            <person name="Gundlach H."/>
            <person name="Jiao Y."/>
            <person name="Hori C."/>
            <person name="Ishida J.K."/>
            <person name="Kasahara H."/>
            <person name="Kiba T."/>
            <person name="Kim M.S."/>
            <person name="Koo N."/>
            <person name="Laohavisit A."/>
            <person name="Lee Y.H."/>
            <person name="Lumba S."/>
            <person name="McCourt P."/>
            <person name="Mortimer J.C."/>
            <person name="Mutuku J.M."/>
            <person name="Nomura T."/>
            <person name="Sasaki-Sekimoto Y."/>
            <person name="Seto Y."/>
            <person name="Wang Y."/>
            <person name="Wakatake T."/>
            <person name="Sakakibara H."/>
            <person name="Demura T."/>
            <person name="Yamaguchi S."/>
            <person name="Yoneyama K."/>
            <person name="Manabe R.I."/>
            <person name="Nelson D.C."/>
            <person name="Schulman A.H."/>
            <person name="Timko M.P."/>
            <person name="dePamphilis C.W."/>
            <person name="Choi D."/>
            <person name="Shirasu K."/>
        </authorList>
    </citation>
    <scope>NUCLEOTIDE SEQUENCE [LARGE SCALE GENOMIC DNA]</scope>
    <source>
        <strain evidence="3">cv. UVA1</strain>
    </source>
</reference>
<feature type="region of interest" description="Disordered" evidence="1">
    <location>
        <begin position="1"/>
        <end position="162"/>
    </location>
</feature>
<comment type="caution">
    <text evidence="2">The sequence shown here is derived from an EMBL/GenBank/DDBJ whole genome shotgun (WGS) entry which is preliminary data.</text>
</comment>
<sequence length="180" mass="19900">MASVDNLAALDHFNENGDLIDDKNSTITMKTTPPPPLSSPPIALPHPPPMPRWLARISTSNPAHISQRPNSVTTPQPGRTTIAETEQQTASGPNRQPSAHRTCNRPRVEPTTVRGPNLEPSAVGTEWNHTRAEHGSYITDGPLGSPYHSRAEQPSPRPRTEFVTTTKKWTEHLYSFFETE</sequence>
<evidence type="ECO:0000256" key="1">
    <source>
        <dbReference type="SAM" id="MobiDB-lite"/>
    </source>
</evidence>
<dbReference type="AlphaFoldDB" id="A0A5A7PUV9"/>